<organism evidence="1 2">
    <name type="scientific">Syntrophorhabdus aromaticivorans</name>
    <dbReference type="NCBI Taxonomy" id="328301"/>
    <lineage>
        <taxon>Bacteria</taxon>
        <taxon>Pseudomonadati</taxon>
        <taxon>Thermodesulfobacteriota</taxon>
        <taxon>Syntrophorhabdia</taxon>
        <taxon>Syntrophorhabdales</taxon>
        <taxon>Syntrophorhabdaceae</taxon>
        <taxon>Syntrophorhabdus</taxon>
    </lineage>
</organism>
<reference evidence="1" key="2">
    <citation type="submission" date="2020-01" db="EMBL/GenBank/DDBJ databases">
        <authorList>
            <person name="Campanaro S."/>
        </authorList>
    </citation>
    <scope>NUCLEOTIDE SEQUENCE</scope>
    <source>
        <strain evidence="1">AS06rmzACSIP_7</strain>
    </source>
</reference>
<protein>
    <submittedName>
        <fullName evidence="1">Uncharacterized protein</fullName>
    </submittedName>
</protein>
<name>A0A971M228_9BACT</name>
<dbReference type="Proteomes" id="UP000777265">
    <property type="component" value="Unassembled WGS sequence"/>
</dbReference>
<sequence length="62" mass="7016">MRYGETMKHFTINPTKNLNPCLCSTEVIDSDNNKTREIARDLTAGLDSTEAKSMGLFHVRSR</sequence>
<proteinExistence type="predicted"/>
<dbReference type="AlphaFoldDB" id="A0A971M228"/>
<reference evidence="1" key="1">
    <citation type="journal article" date="2020" name="Biotechnol. Biofuels">
        <title>New insights from the biogas microbiome by comprehensive genome-resolved metagenomics of nearly 1600 species originating from multiple anaerobic digesters.</title>
        <authorList>
            <person name="Campanaro S."/>
            <person name="Treu L."/>
            <person name="Rodriguez-R L.M."/>
            <person name="Kovalovszki A."/>
            <person name="Ziels R.M."/>
            <person name="Maus I."/>
            <person name="Zhu X."/>
            <person name="Kougias P.G."/>
            <person name="Basile A."/>
            <person name="Luo G."/>
            <person name="Schluter A."/>
            <person name="Konstantinidis K.T."/>
            <person name="Angelidaki I."/>
        </authorList>
    </citation>
    <scope>NUCLEOTIDE SEQUENCE</scope>
    <source>
        <strain evidence="1">AS06rmzACSIP_7</strain>
    </source>
</reference>
<comment type="caution">
    <text evidence="1">The sequence shown here is derived from an EMBL/GenBank/DDBJ whole genome shotgun (WGS) entry which is preliminary data.</text>
</comment>
<accession>A0A971M228</accession>
<dbReference type="EMBL" id="JAAYEE010000003">
    <property type="protein sequence ID" value="NLW33864.1"/>
    <property type="molecule type" value="Genomic_DNA"/>
</dbReference>
<gene>
    <name evidence="1" type="ORF">GXY80_00075</name>
</gene>
<evidence type="ECO:0000313" key="2">
    <source>
        <dbReference type="Proteomes" id="UP000777265"/>
    </source>
</evidence>
<evidence type="ECO:0000313" key="1">
    <source>
        <dbReference type="EMBL" id="NLW33864.1"/>
    </source>
</evidence>